<proteinExistence type="predicted"/>
<dbReference type="EMBL" id="JASNJE010000021">
    <property type="protein sequence ID" value="MDK3074532.1"/>
    <property type="molecule type" value="Genomic_DNA"/>
</dbReference>
<name>A0ABT7FHG3_9RHOB</name>
<dbReference type="InterPro" id="IPR010344">
    <property type="entry name" value="YbjH"/>
</dbReference>
<evidence type="ECO:0000313" key="1">
    <source>
        <dbReference type="EMBL" id="MDK3074532.1"/>
    </source>
</evidence>
<accession>A0ABT7FHG3</accession>
<protein>
    <submittedName>
        <fullName evidence="1">YjbH domain-containing protein</fullName>
    </submittedName>
</protein>
<organism evidence="1 2">
    <name type="scientific">Sedimentitalea xiamensis</name>
    <dbReference type="NCBI Taxonomy" id="3050037"/>
    <lineage>
        <taxon>Bacteria</taxon>
        <taxon>Pseudomonadati</taxon>
        <taxon>Pseudomonadota</taxon>
        <taxon>Alphaproteobacteria</taxon>
        <taxon>Rhodobacterales</taxon>
        <taxon>Paracoccaceae</taxon>
        <taxon>Sedimentitalea</taxon>
    </lineage>
</organism>
<gene>
    <name evidence="1" type="ORF">QO034_15650</name>
</gene>
<dbReference type="Proteomes" id="UP001227126">
    <property type="component" value="Unassembled WGS sequence"/>
</dbReference>
<sequence>MFLQIRKQSVRFGALRAGLAGAILGGGLLVGAGLAQTGGETAPAVPVEPTLTPLPPPSLNFYGNAGLMDMPSAEMLPDGQFSTGIAYFGGQTRYNLTFQAVPWMSATFRYNAIQDWNLGGFSTYYDRSFDVRFRLFRERRYFPEVTLGLQDFVGTGVYAGEYIVATKTFATPGWGARAGQGGTLKLTGGLGWGRLGSHGGSGGGGDRPSFNPGDTGGEVSYDQWFRGPFAPFAGIEWRPNDRLGLKLEYSSDDYVTETQITSVFEKRSPFNFGVEYQASERTRIGAYYMYGSELGVNLQVQLNPKQPPTLMRVPAPAPVAKRPSRSANPEAWSTAWTQGRSAPLQLRDVLDPILRADGLVLESLTVGADAAELRFRNLQYMSYANAVGRAARAMARAMPASVETFRLVPLSGGMALSATTIRRSDLEALEFDGDATDALLAVTAFSDAPPQAAAAVPAGDLYPNFSWALTPYFSPSYFDPDRPFRIDVGAALRGTWQPAPGWTISGNIRQRIAGNVKDGRESNSVLPHVRTDQVEYAQYDTTLNNLFVAKQWRPGRDLYARATAGYLETMYGGLSGELLWKPVSSPLALGVEANYVKKRDFDQLFGFQDYDVFTGHATAYYEFGGGFLGQLAVGRYLAGDVGATISLDRFFENGWSVGAFATKTDVSSEDFGEGSFDKGIRFRIPVGWFLGKPSRQAFGTTIRPIQRDGGQMVHVPGRLYGQVREAHRNALTDQWARVWE</sequence>
<keyword evidence="2" id="KW-1185">Reference proteome</keyword>
<reference evidence="1 2" key="1">
    <citation type="submission" date="2023-05" db="EMBL/GenBank/DDBJ databases">
        <title>Sedimentitalea sp. nov. JM2-8.</title>
        <authorList>
            <person name="Huang J."/>
        </authorList>
    </citation>
    <scope>NUCLEOTIDE SEQUENCE [LARGE SCALE GENOMIC DNA]</scope>
    <source>
        <strain evidence="1 2">JM2-8</strain>
    </source>
</reference>
<dbReference type="Pfam" id="PF06082">
    <property type="entry name" value="YjbH"/>
    <property type="match status" value="1"/>
</dbReference>
<comment type="caution">
    <text evidence="1">The sequence shown here is derived from an EMBL/GenBank/DDBJ whole genome shotgun (WGS) entry which is preliminary data.</text>
</comment>
<evidence type="ECO:0000313" key="2">
    <source>
        <dbReference type="Proteomes" id="UP001227126"/>
    </source>
</evidence>